<dbReference type="PANTHER" id="PTHR46888">
    <property type="entry name" value="ZINC KNUCKLE DOMAINCONTAINING PROTEIN-RELATED"/>
    <property type="match status" value="1"/>
</dbReference>
<organism evidence="3 4">
    <name type="scientific">Sparus aurata</name>
    <name type="common">Gilthead sea bream</name>
    <dbReference type="NCBI Taxonomy" id="8175"/>
    <lineage>
        <taxon>Eukaryota</taxon>
        <taxon>Metazoa</taxon>
        <taxon>Chordata</taxon>
        <taxon>Craniata</taxon>
        <taxon>Vertebrata</taxon>
        <taxon>Euteleostomi</taxon>
        <taxon>Actinopterygii</taxon>
        <taxon>Neopterygii</taxon>
        <taxon>Teleostei</taxon>
        <taxon>Neoteleostei</taxon>
        <taxon>Acanthomorphata</taxon>
        <taxon>Eupercaria</taxon>
        <taxon>Spariformes</taxon>
        <taxon>Sparidae</taxon>
        <taxon>Sparus</taxon>
    </lineage>
</organism>
<sequence length="1014" mass="113102">MEFKLEEFTLSPSIDTLKKCKKADLIVIAESFDVVVPVNITKQGLMELLIDKLTEKGLFKEPAPAVGAELGVLAGTPAPLHALPTQTGMSAEELKLTLCIREVEVRNRELEVEAMHLRLKALEMERGAAVAASPSATQSPSQSPQDSFDVSRHIALVPPFRESEVDSYFNAFERIAATLKWPKNVWSLLLQCKLVGKAQEVCTSLSIEDSLKYDVIKATVLRAYQLVPEAYRQKFRKCEKTATQTYGEFAREKDALFDKWCQACKVETFDGLRELLLMEEFKNQLPVKIVIYLNEQKVVTLADAAVLADEFTLTHVSVFSSPVRREPVSTDRRVRSPNGARRNATASASARETRECFYCHKQGHLISVCPTLKRKAQIKQTKTPAPVNRIQIQPPSDKSTKVVESKKAQIDSIFRPFISDGSCSIVGNEKSVPITILRDTGAMQSLIRCSVLPFSVQSYCGTDVLVWGVKMSVIRAPLHFVQIRSQFVSGEFQIAVRPELPIAGVDFILSNDLAGGKVFPSPEVIENPTVNTSVSDPAGPDSLPLFPMCAITRAQARKFGDVVDLSDSFMSPSDPPSSPIECEINAPVTEFQPDDTTLMLTVGKEQLIKAQENDSTLSPCFSLEHKTTCEKSVSYLVDDGVLMRHWSPGSGFTHQSVRQIVVPQPFRPQVLSLAHDHNMSGHLGVRKTYQRILRYFFWLGLKSDVVKFCCSCHTCQISGKPNQVIPAAPLKPIPVIGEPFEHVIVDCVGPLPKTKSGNQYILTIMCAATRYPEAVPLRSLKVRGIVKALVKFFSTFGLPRRIQSDQGSNFMSKIFAQVMAELNVKHSTSSAYHPESQGALERFHQTLKTLLRKFCTESNREWDEGLPLLLFAVRETMQESLGFSPSDLVFGHTVRSPLRLLREKWLSEKSGSRENVLDYVSSFRERLHHAWGLSRASLSAAQSKMKVRYDKKSVARAFQSGDRVLVLLPVVGSALQAKFSGPYLVDRQLSETDYVIRTPDRRKKTRVCHINMLK</sequence>
<dbReference type="AlphaFoldDB" id="A0A671VWW5"/>
<dbReference type="Gene3D" id="3.30.420.10">
    <property type="entry name" value="Ribonuclease H-like superfamily/Ribonuclease H"/>
    <property type="match status" value="1"/>
</dbReference>
<dbReference type="InterPro" id="IPR012337">
    <property type="entry name" value="RNaseH-like_sf"/>
</dbReference>
<dbReference type="GO" id="GO:0015074">
    <property type="term" value="P:DNA integration"/>
    <property type="evidence" value="ECO:0007669"/>
    <property type="project" value="InterPro"/>
</dbReference>
<evidence type="ECO:0000256" key="1">
    <source>
        <dbReference type="ARBA" id="ARBA00039658"/>
    </source>
</evidence>
<protein>
    <recommendedName>
        <fullName evidence="1">Gypsy retrotransposon integrase-like protein 1</fullName>
    </recommendedName>
</protein>
<reference evidence="3" key="3">
    <citation type="submission" date="2025-09" db="UniProtKB">
        <authorList>
            <consortium name="Ensembl"/>
        </authorList>
    </citation>
    <scope>IDENTIFICATION</scope>
</reference>
<dbReference type="Gene3D" id="4.10.60.10">
    <property type="entry name" value="Zinc finger, CCHC-type"/>
    <property type="match status" value="1"/>
</dbReference>
<dbReference type="InterPro" id="IPR001584">
    <property type="entry name" value="Integrase_cat-core"/>
</dbReference>
<dbReference type="Proteomes" id="UP000472265">
    <property type="component" value="Chromosome 16"/>
</dbReference>
<dbReference type="Gene3D" id="1.10.4020.10">
    <property type="entry name" value="DNA breaking-rejoining enzymes"/>
    <property type="match status" value="1"/>
</dbReference>
<dbReference type="SUPFAM" id="SSF57756">
    <property type="entry name" value="Retrovirus zinc finger-like domains"/>
    <property type="match status" value="1"/>
</dbReference>
<evidence type="ECO:0000259" key="2">
    <source>
        <dbReference type="PROSITE" id="PS50994"/>
    </source>
</evidence>
<dbReference type="InterPro" id="IPR038269">
    <property type="entry name" value="SCAN_sf"/>
</dbReference>
<dbReference type="GO" id="GO:0008270">
    <property type="term" value="F:zinc ion binding"/>
    <property type="evidence" value="ECO:0007669"/>
    <property type="project" value="InterPro"/>
</dbReference>
<proteinExistence type="predicted"/>
<dbReference type="SUPFAM" id="SSF47353">
    <property type="entry name" value="Retrovirus capsid dimerization domain-like"/>
    <property type="match status" value="1"/>
</dbReference>
<dbReference type="InterPro" id="IPR003309">
    <property type="entry name" value="SCAN_dom"/>
</dbReference>
<dbReference type="OMA" id="IDCESAF"/>
<dbReference type="InterPro" id="IPR036875">
    <property type="entry name" value="Znf_CCHC_sf"/>
</dbReference>
<dbReference type="FunFam" id="1.10.340.70:FF:000001">
    <property type="entry name" value="Retrovirus-related Pol polyprotein from transposon gypsy-like Protein"/>
    <property type="match status" value="1"/>
</dbReference>
<keyword evidence="4" id="KW-1185">Reference proteome</keyword>
<dbReference type="FunFam" id="3.30.420.10:FF:000032">
    <property type="entry name" value="Retrovirus-related Pol polyprotein from transposon 297-like Protein"/>
    <property type="match status" value="1"/>
</dbReference>
<dbReference type="InterPro" id="IPR036397">
    <property type="entry name" value="RNaseH_sf"/>
</dbReference>
<dbReference type="Gene3D" id="1.10.340.70">
    <property type="match status" value="1"/>
</dbReference>
<dbReference type="InterPro" id="IPR054465">
    <property type="entry name" value="Integrase_p58-like_C"/>
</dbReference>
<evidence type="ECO:0000313" key="4">
    <source>
        <dbReference type="Proteomes" id="UP000472265"/>
    </source>
</evidence>
<dbReference type="Ensembl" id="ENSSAUT00010032455.1">
    <property type="protein sequence ID" value="ENSSAUP00010030789.1"/>
    <property type="gene ID" value="ENSSAUG00010013184.1"/>
</dbReference>
<dbReference type="InterPro" id="IPR041588">
    <property type="entry name" value="Integrase_H2C2"/>
</dbReference>
<reference evidence="3" key="2">
    <citation type="submission" date="2025-08" db="UniProtKB">
        <authorList>
            <consortium name="Ensembl"/>
        </authorList>
    </citation>
    <scope>IDENTIFICATION</scope>
</reference>
<dbReference type="GeneTree" id="ENSGT01050000244855"/>
<evidence type="ECO:0000313" key="3">
    <source>
        <dbReference type="Ensembl" id="ENSSAUP00010030789.1"/>
    </source>
</evidence>
<accession>A0A671VWW5</accession>
<dbReference type="Pfam" id="PF17921">
    <property type="entry name" value="Integrase_H2C2"/>
    <property type="match status" value="1"/>
</dbReference>
<name>A0A671VWW5_SPAAU</name>
<dbReference type="SUPFAM" id="SSF53098">
    <property type="entry name" value="Ribonuclease H-like"/>
    <property type="match status" value="1"/>
</dbReference>
<dbReference type="Pfam" id="PF00665">
    <property type="entry name" value="rve"/>
    <property type="match status" value="1"/>
</dbReference>
<dbReference type="InParanoid" id="A0A671VWW5"/>
<reference evidence="3" key="1">
    <citation type="submission" date="2021-04" db="EMBL/GenBank/DDBJ databases">
        <authorList>
            <consortium name="Wellcome Sanger Institute Data Sharing"/>
        </authorList>
    </citation>
    <scope>NUCLEOTIDE SEQUENCE [LARGE SCALE GENOMIC DNA]</scope>
</reference>
<dbReference type="GO" id="GO:0003676">
    <property type="term" value="F:nucleic acid binding"/>
    <property type="evidence" value="ECO:0007669"/>
    <property type="project" value="InterPro"/>
</dbReference>
<dbReference type="PANTHER" id="PTHR46888:SF13">
    <property type="entry name" value="RIBONUCLEASE H"/>
    <property type="match status" value="1"/>
</dbReference>
<dbReference type="PROSITE" id="PS50994">
    <property type="entry name" value="INTEGRASE"/>
    <property type="match status" value="1"/>
</dbReference>
<dbReference type="Pfam" id="PF02023">
    <property type="entry name" value="SCAN"/>
    <property type="match status" value="1"/>
</dbReference>
<dbReference type="Pfam" id="PF22938">
    <property type="entry name" value="Integrase_p58_C"/>
    <property type="match status" value="1"/>
</dbReference>
<feature type="domain" description="Integrase catalytic" evidence="2">
    <location>
        <begin position="735"/>
        <end position="893"/>
    </location>
</feature>